<keyword evidence="1" id="KW-0378">Hydrolase</keyword>
<dbReference type="SUPFAM" id="SSF53474">
    <property type="entry name" value="alpha/beta-Hydrolases"/>
    <property type="match status" value="1"/>
</dbReference>
<evidence type="ECO:0000256" key="2">
    <source>
        <dbReference type="SAM" id="SignalP"/>
    </source>
</evidence>
<feature type="chain" id="PRO_5009523095" description="BD-FAE-like domain-containing protein" evidence="2">
    <location>
        <begin position="32"/>
        <end position="370"/>
    </location>
</feature>
<dbReference type="AlphaFoldDB" id="A0A1F6BDG4"/>
<dbReference type="STRING" id="1798401.A2363_01825"/>
<feature type="signal peptide" evidence="2">
    <location>
        <begin position="1"/>
        <end position="31"/>
    </location>
</feature>
<dbReference type="EMBL" id="MFKE01000019">
    <property type="protein sequence ID" value="OGG34940.1"/>
    <property type="molecule type" value="Genomic_DNA"/>
</dbReference>
<dbReference type="InterPro" id="IPR050300">
    <property type="entry name" value="GDXG_lipolytic_enzyme"/>
</dbReference>
<dbReference type="PANTHER" id="PTHR48081:SF33">
    <property type="entry name" value="KYNURENINE FORMAMIDASE"/>
    <property type="match status" value="1"/>
</dbReference>
<name>A0A1F6BDG4_9BACT</name>
<evidence type="ECO:0000259" key="3">
    <source>
        <dbReference type="Pfam" id="PF20434"/>
    </source>
</evidence>
<accession>A0A1F6BDG4</accession>
<reference evidence="4 5" key="1">
    <citation type="journal article" date="2016" name="Nat. Commun.">
        <title>Thousands of microbial genomes shed light on interconnected biogeochemical processes in an aquifer system.</title>
        <authorList>
            <person name="Anantharaman K."/>
            <person name="Brown C.T."/>
            <person name="Hug L.A."/>
            <person name="Sharon I."/>
            <person name="Castelle C.J."/>
            <person name="Probst A.J."/>
            <person name="Thomas B.C."/>
            <person name="Singh A."/>
            <person name="Wilkins M.J."/>
            <person name="Karaoz U."/>
            <person name="Brodie E.L."/>
            <person name="Williams K.H."/>
            <person name="Hubbard S.S."/>
            <person name="Banfield J.F."/>
        </authorList>
    </citation>
    <scope>NUCLEOTIDE SEQUENCE [LARGE SCALE GENOMIC DNA]</scope>
</reference>
<feature type="domain" description="BD-FAE-like" evidence="3">
    <location>
        <begin position="54"/>
        <end position="251"/>
    </location>
</feature>
<evidence type="ECO:0000256" key="1">
    <source>
        <dbReference type="ARBA" id="ARBA00022801"/>
    </source>
</evidence>
<evidence type="ECO:0000313" key="5">
    <source>
        <dbReference type="Proteomes" id="UP000176186"/>
    </source>
</evidence>
<comment type="caution">
    <text evidence="4">The sequence shown here is derived from an EMBL/GenBank/DDBJ whole genome shotgun (WGS) entry which is preliminary data.</text>
</comment>
<organism evidence="4 5">
    <name type="scientific">Candidatus Gottesmanbacteria bacterium RIFOXYB1_FULL_47_11</name>
    <dbReference type="NCBI Taxonomy" id="1798401"/>
    <lineage>
        <taxon>Bacteria</taxon>
        <taxon>Candidatus Gottesmaniibacteriota</taxon>
    </lineage>
</organism>
<dbReference type="InterPro" id="IPR049492">
    <property type="entry name" value="BD-FAE-like_dom"/>
</dbReference>
<dbReference type="Proteomes" id="UP000176186">
    <property type="component" value="Unassembled WGS sequence"/>
</dbReference>
<dbReference type="Pfam" id="PF20434">
    <property type="entry name" value="BD-FAE"/>
    <property type="match status" value="1"/>
</dbReference>
<dbReference type="PANTHER" id="PTHR48081">
    <property type="entry name" value="AB HYDROLASE SUPERFAMILY PROTEIN C4A8.06C"/>
    <property type="match status" value="1"/>
</dbReference>
<dbReference type="Gene3D" id="3.40.50.1820">
    <property type="entry name" value="alpha/beta hydrolase"/>
    <property type="match status" value="1"/>
</dbReference>
<dbReference type="GO" id="GO:0016787">
    <property type="term" value="F:hydrolase activity"/>
    <property type="evidence" value="ECO:0007669"/>
    <property type="project" value="UniProtKB-KW"/>
</dbReference>
<proteinExistence type="predicted"/>
<evidence type="ECO:0000313" key="4">
    <source>
        <dbReference type="EMBL" id="OGG34940.1"/>
    </source>
</evidence>
<gene>
    <name evidence="4" type="ORF">A2363_01825</name>
</gene>
<keyword evidence="2" id="KW-0732">Signal</keyword>
<dbReference type="InterPro" id="IPR029058">
    <property type="entry name" value="AB_hydrolase_fold"/>
</dbReference>
<protein>
    <recommendedName>
        <fullName evidence="3">BD-FAE-like domain-containing protein</fullName>
    </recommendedName>
</protein>
<sequence length="370" mass="40575">MSNINRYQIKNIVIINAVVILCLIAARSTYAAETNYNTRLDLTYKTIENLELKIDICLPKNNSNMQRPTIAFFHGGGLRAGSRKDGFPSLCELVTPHGYNVASADYRLAPDHKYPDLLDDAQYVIRWLKQHAETYRIDPNRIIVAGVSAGASLASVVGTRNDTRNPAYGLPSYSSKPQGTIVVSGAYDFTDPNLLGSFNPTSYSLGGNQNYVNEFSAVTHISSDDGPFLLVHGDADITALPVQSEWMYEMLQEVNIPARLIMLPGRDHFGIYQVLLEPTVQTAIMAYLNQYFTVGSPTTTPIPTSSPAGNIADLTDEGDTPDNQVNEFDYNVLVGDFGKTGSPGWIKADIIKNGKVDEFDYNALVGNFGV</sequence>